<dbReference type="OrthoDB" id="5526466at2"/>
<sequence length="178" mass="20099">MLSKIRGVKGAVIVLLILALLAFVFSSIFNSTSSRKGSIKKPKSQVEKATEFTKEGELHILSTENDTVVSIDIELATDQYEIARGMMFRREMGDLEGMLFIMPTEQIQSFWMKNCYLSLDMIFADSKGIIGSAQTYTEPYSMKSLPSEKPSKYVLETKAGFWDKHQIKPGYKMVFNAL</sequence>
<evidence type="ECO:0000313" key="1">
    <source>
        <dbReference type="EMBL" id="TXC78465.1"/>
    </source>
</evidence>
<dbReference type="InterPro" id="IPR038695">
    <property type="entry name" value="Saro_0823-like_sf"/>
</dbReference>
<dbReference type="PANTHER" id="PTHR37953:SF1">
    <property type="entry name" value="UPF0127 PROTEIN MJ1496"/>
    <property type="match status" value="1"/>
</dbReference>
<dbReference type="PANTHER" id="PTHR37953">
    <property type="entry name" value="UPF0127 PROTEIN MJ1496"/>
    <property type="match status" value="1"/>
</dbReference>
<proteinExistence type="predicted"/>
<name>A0A5C6V4N2_9FLAO</name>
<evidence type="ECO:0000313" key="2">
    <source>
        <dbReference type="Proteomes" id="UP000321168"/>
    </source>
</evidence>
<protein>
    <submittedName>
        <fullName evidence="1">DUF192 domain-containing protein</fullName>
    </submittedName>
</protein>
<dbReference type="Gene3D" id="2.60.120.1140">
    <property type="entry name" value="Protein of unknown function DUF192"/>
    <property type="match status" value="1"/>
</dbReference>
<keyword evidence="2" id="KW-1185">Reference proteome</keyword>
<comment type="caution">
    <text evidence="1">The sequence shown here is derived from an EMBL/GenBank/DDBJ whole genome shotgun (WGS) entry which is preliminary data.</text>
</comment>
<organism evidence="1 2">
    <name type="scientific">Luteibaculum oceani</name>
    <dbReference type="NCBI Taxonomy" id="1294296"/>
    <lineage>
        <taxon>Bacteria</taxon>
        <taxon>Pseudomonadati</taxon>
        <taxon>Bacteroidota</taxon>
        <taxon>Flavobacteriia</taxon>
        <taxon>Flavobacteriales</taxon>
        <taxon>Luteibaculaceae</taxon>
        <taxon>Luteibaculum</taxon>
    </lineage>
</organism>
<gene>
    <name evidence="1" type="ORF">FRX97_09035</name>
</gene>
<accession>A0A5C6V4N2</accession>
<dbReference type="AlphaFoldDB" id="A0A5C6V4N2"/>
<dbReference type="RefSeq" id="WP_147014887.1">
    <property type="nucleotide sequence ID" value="NZ_VORB01000007.1"/>
</dbReference>
<dbReference type="Proteomes" id="UP000321168">
    <property type="component" value="Unassembled WGS sequence"/>
</dbReference>
<dbReference type="Pfam" id="PF02643">
    <property type="entry name" value="DUF192"/>
    <property type="match status" value="1"/>
</dbReference>
<dbReference type="EMBL" id="VORB01000007">
    <property type="protein sequence ID" value="TXC78465.1"/>
    <property type="molecule type" value="Genomic_DNA"/>
</dbReference>
<reference evidence="1 2" key="1">
    <citation type="submission" date="2019-08" db="EMBL/GenBank/DDBJ databases">
        <title>Genome of Luteibaculum oceani JCM 18817.</title>
        <authorList>
            <person name="Bowman J.P."/>
        </authorList>
    </citation>
    <scope>NUCLEOTIDE SEQUENCE [LARGE SCALE GENOMIC DNA]</scope>
    <source>
        <strain evidence="1 2">JCM 18817</strain>
    </source>
</reference>
<dbReference type="InterPro" id="IPR003795">
    <property type="entry name" value="DUF192"/>
</dbReference>